<accession>A0ABU4SWV8</accession>
<evidence type="ECO:0000313" key="2">
    <source>
        <dbReference type="EMBL" id="MDX8030294.1"/>
    </source>
</evidence>
<name>A0ABU4SWV8_9PSEU</name>
<feature type="compositionally biased region" description="Basic residues" evidence="1">
    <location>
        <begin position="7"/>
        <end position="18"/>
    </location>
</feature>
<feature type="region of interest" description="Disordered" evidence="1">
    <location>
        <begin position="1"/>
        <end position="34"/>
    </location>
</feature>
<feature type="compositionally biased region" description="Low complexity" evidence="1">
    <location>
        <begin position="158"/>
        <end position="180"/>
    </location>
</feature>
<sequence>MTDPVQLRRRAGSGHRRGPAGGRGPPVPVQAEGSRHVQEQLRGRHGELAALRAAFEAAATRGRLAVVRGEQGSGRTELLRQAAAMWRAEGVAVVSHRPRSRAVVLVDDADHLPDPVLTATAMRMPGCLVVAVCVNDTELAEVADVVIDLSTLSDHSRSAGTTASASPPRSSRSCAALRRS</sequence>
<dbReference type="Proteomes" id="UP001285521">
    <property type="component" value="Unassembled WGS sequence"/>
</dbReference>
<dbReference type="InterPro" id="IPR027417">
    <property type="entry name" value="P-loop_NTPase"/>
</dbReference>
<dbReference type="EMBL" id="JAXAVW010000006">
    <property type="protein sequence ID" value="MDX8030294.1"/>
    <property type="molecule type" value="Genomic_DNA"/>
</dbReference>
<organism evidence="2 3">
    <name type="scientific">Lentzea miocenica</name>
    <dbReference type="NCBI Taxonomy" id="3095431"/>
    <lineage>
        <taxon>Bacteria</taxon>
        <taxon>Bacillati</taxon>
        <taxon>Actinomycetota</taxon>
        <taxon>Actinomycetes</taxon>
        <taxon>Pseudonocardiales</taxon>
        <taxon>Pseudonocardiaceae</taxon>
        <taxon>Lentzea</taxon>
    </lineage>
</organism>
<reference evidence="2 3" key="1">
    <citation type="submission" date="2023-11" db="EMBL/GenBank/DDBJ databases">
        <title>Lentzea sokolovensis, sp. nov., Lentzea kristufkii, sp. nov., and Lentzea miocenensis, sp. nov., rare actinobacteria from Sokolov Coal Basin, Miocene lacustrine sediment, Czech Republic.</title>
        <authorList>
            <person name="Lara A."/>
            <person name="Kotroba L."/>
            <person name="Nouioui I."/>
            <person name="Neumann-Schaal M."/>
            <person name="Mast Y."/>
            <person name="Chronakova A."/>
        </authorList>
    </citation>
    <scope>NUCLEOTIDE SEQUENCE [LARGE SCALE GENOMIC DNA]</scope>
    <source>
        <strain evidence="2 3">BCCO 10_0856</strain>
    </source>
</reference>
<keyword evidence="3" id="KW-1185">Reference proteome</keyword>
<feature type="region of interest" description="Disordered" evidence="1">
    <location>
        <begin position="155"/>
        <end position="180"/>
    </location>
</feature>
<comment type="caution">
    <text evidence="2">The sequence shown here is derived from an EMBL/GenBank/DDBJ whole genome shotgun (WGS) entry which is preliminary data.</text>
</comment>
<evidence type="ECO:0000313" key="3">
    <source>
        <dbReference type="Proteomes" id="UP001285521"/>
    </source>
</evidence>
<dbReference type="SUPFAM" id="SSF52540">
    <property type="entry name" value="P-loop containing nucleoside triphosphate hydrolases"/>
    <property type="match status" value="1"/>
</dbReference>
<protein>
    <submittedName>
        <fullName evidence="2">AAA family ATPase</fullName>
    </submittedName>
</protein>
<evidence type="ECO:0000256" key="1">
    <source>
        <dbReference type="SAM" id="MobiDB-lite"/>
    </source>
</evidence>
<proteinExistence type="predicted"/>
<gene>
    <name evidence="2" type="ORF">SK803_08730</name>
</gene>
<dbReference type="RefSeq" id="WP_319965307.1">
    <property type="nucleotide sequence ID" value="NZ_JAXAVW010000006.1"/>
</dbReference>